<protein>
    <submittedName>
        <fullName evidence="2">Uncharacterized protein</fullName>
    </submittedName>
</protein>
<reference evidence="2 3" key="1">
    <citation type="submission" date="2017-06" db="EMBL/GenBank/DDBJ databases">
        <title>Complete Genome Sequence of Streptomyces hawaiiensis NRRL 15010 and insights into acyldepsipeptides biosynthesis.</title>
        <authorList>
            <person name="Mariita R.M."/>
            <person name="Sello J.K."/>
        </authorList>
    </citation>
    <scope>NUCLEOTIDE SEQUENCE [LARGE SCALE GENOMIC DNA]</scope>
    <source>
        <strain evidence="2 3">ATCC 12236</strain>
    </source>
</reference>
<evidence type="ECO:0000313" key="2">
    <source>
        <dbReference type="EMBL" id="QCD53540.1"/>
    </source>
</evidence>
<dbReference type="AlphaFoldDB" id="A0A6G5R6F1"/>
<name>A0A6G5R6F1_9ACTN</name>
<feature type="compositionally biased region" description="Basic and acidic residues" evidence="1">
    <location>
        <begin position="76"/>
        <end position="85"/>
    </location>
</feature>
<dbReference type="EMBL" id="CP021978">
    <property type="protein sequence ID" value="QCD53540.1"/>
    <property type="molecule type" value="Genomic_DNA"/>
</dbReference>
<sequence>MWRRPGRQLHHPSEIPARIHTNVAVAWQRLSTDDWATYAAEVSRGSRPAHGRARILLTGPGRWFRTGADSPVGSERSARPADSRGGHHSASDASAVGRQLPPRPGFRIRCGSG</sequence>
<dbReference type="Proteomes" id="UP000495940">
    <property type="component" value="Chromosome"/>
</dbReference>
<evidence type="ECO:0000313" key="3">
    <source>
        <dbReference type="Proteomes" id="UP000495940"/>
    </source>
</evidence>
<proteinExistence type="predicted"/>
<dbReference type="KEGG" id="shaw:CEB94_00245"/>
<keyword evidence="3" id="KW-1185">Reference proteome</keyword>
<organism evidence="2 3">
    <name type="scientific">Streptomyces hawaiiensis</name>
    <dbReference type="NCBI Taxonomy" id="67305"/>
    <lineage>
        <taxon>Bacteria</taxon>
        <taxon>Bacillati</taxon>
        <taxon>Actinomycetota</taxon>
        <taxon>Actinomycetes</taxon>
        <taxon>Kitasatosporales</taxon>
        <taxon>Streptomycetaceae</taxon>
        <taxon>Streptomyces</taxon>
    </lineage>
</organism>
<accession>A0A6G5R6F1</accession>
<feature type="region of interest" description="Disordered" evidence="1">
    <location>
        <begin position="60"/>
        <end position="113"/>
    </location>
</feature>
<gene>
    <name evidence="2" type="ORF">CEB94_00245</name>
</gene>
<evidence type="ECO:0000256" key="1">
    <source>
        <dbReference type="SAM" id="MobiDB-lite"/>
    </source>
</evidence>